<dbReference type="Proteomes" id="UP000199312">
    <property type="component" value="Unassembled WGS sequence"/>
</dbReference>
<protein>
    <recommendedName>
        <fullName evidence="5">Nicotinic acid mononucleotide adenyltransferase</fullName>
    </recommendedName>
</protein>
<feature type="region of interest" description="Disordered" evidence="1">
    <location>
        <begin position="286"/>
        <end position="309"/>
    </location>
</feature>
<feature type="signal peptide" evidence="2">
    <location>
        <begin position="1"/>
        <end position="21"/>
    </location>
</feature>
<evidence type="ECO:0000256" key="2">
    <source>
        <dbReference type="SAM" id="SignalP"/>
    </source>
</evidence>
<evidence type="ECO:0000313" key="3">
    <source>
        <dbReference type="EMBL" id="SFS39949.1"/>
    </source>
</evidence>
<dbReference type="RefSeq" id="WP_090223472.1">
    <property type="nucleotide sequence ID" value="NZ_FOZP01000002.1"/>
</dbReference>
<dbReference type="AlphaFoldDB" id="A0A1I6PIF0"/>
<dbReference type="EMBL" id="FOZP01000002">
    <property type="protein sequence ID" value="SFS39949.1"/>
    <property type="molecule type" value="Genomic_DNA"/>
</dbReference>
<reference evidence="4" key="1">
    <citation type="submission" date="2016-10" db="EMBL/GenBank/DDBJ databases">
        <authorList>
            <person name="Varghese N."/>
            <person name="Submissions S."/>
        </authorList>
    </citation>
    <scope>NUCLEOTIDE SEQUENCE [LARGE SCALE GENOMIC DNA]</scope>
    <source>
        <strain evidence="4">DSM 24450</strain>
    </source>
</reference>
<keyword evidence="4" id="KW-1185">Reference proteome</keyword>
<dbReference type="PROSITE" id="PS51257">
    <property type="entry name" value="PROKAR_LIPOPROTEIN"/>
    <property type="match status" value="1"/>
</dbReference>
<proteinExistence type="predicted"/>
<organism evidence="3 4">
    <name type="scientific">Lutibacter maritimus</name>
    <dbReference type="NCBI Taxonomy" id="593133"/>
    <lineage>
        <taxon>Bacteria</taxon>
        <taxon>Pseudomonadati</taxon>
        <taxon>Bacteroidota</taxon>
        <taxon>Flavobacteriia</taxon>
        <taxon>Flavobacteriales</taxon>
        <taxon>Flavobacteriaceae</taxon>
        <taxon>Lutibacter</taxon>
    </lineage>
</organism>
<feature type="compositionally biased region" description="Basic and acidic residues" evidence="1">
    <location>
        <begin position="298"/>
        <end position="309"/>
    </location>
</feature>
<sequence>MRTLKLLYISLIISISFTACVVVEDDYHDNYVNLEDVVTAYDLWYIDYNQTAGTGDVPFLSKAFTLSFINGKLYANNNLVGIGSTGNGYGIQIGYYNTLNGFLEIDHNIDGYYDFDIIQVSNDRIKLKDNYNKVTYYLEGYQKYNFDYNQIFYDNIEYFLQEYDAWEKTYTSNSGTINEFDNENFLAFTPENITTFYSSQDNNGTNIANIYWDYVGDYFVANVQGYNNLKILTLDYDSWGNEEFELSVINDRKISLYHLGSGTTYEFTGRGYIQYKKSALANKSENVVSNDGRKRTKVERETKIKRNLK</sequence>
<evidence type="ECO:0008006" key="5">
    <source>
        <dbReference type="Google" id="ProtNLM"/>
    </source>
</evidence>
<accession>A0A1I6PIF0</accession>
<feature type="chain" id="PRO_5011636496" description="Nicotinic acid mononucleotide adenyltransferase" evidence="2">
    <location>
        <begin position="22"/>
        <end position="309"/>
    </location>
</feature>
<evidence type="ECO:0000313" key="4">
    <source>
        <dbReference type="Proteomes" id="UP000199312"/>
    </source>
</evidence>
<dbReference type="STRING" id="593133.SAMN04488006_1065"/>
<name>A0A1I6PIF0_9FLAO</name>
<gene>
    <name evidence="3" type="ORF">SAMN04488006_1065</name>
</gene>
<keyword evidence="2" id="KW-0732">Signal</keyword>
<evidence type="ECO:0000256" key="1">
    <source>
        <dbReference type="SAM" id="MobiDB-lite"/>
    </source>
</evidence>
<dbReference type="OrthoDB" id="1150486at2"/>